<dbReference type="Pfam" id="PF07330">
    <property type="entry name" value="DUF1467"/>
    <property type="match status" value="1"/>
</dbReference>
<keyword evidence="1" id="KW-1133">Transmembrane helix</keyword>
<dbReference type="RefSeq" id="WP_136964040.1">
    <property type="nucleotide sequence ID" value="NZ_CP039690.1"/>
</dbReference>
<feature type="transmembrane region" description="Helical" evidence="1">
    <location>
        <begin position="6"/>
        <end position="26"/>
    </location>
</feature>
<dbReference type="KEGG" id="pstg:E8M01_32955"/>
<evidence type="ECO:0000313" key="3">
    <source>
        <dbReference type="Proteomes" id="UP000298781"/>
    </source>
</evidence>
<sequence>MSLISSIAIFFIIWWTTLFVVLPFGVRSQIEEGRVVPGTERGAPAHHHMLRNIIWTTVVASVLFSLFYINYVGGFLTLENIPLLPRPAAG</sequence>
<dbReference type="OrthoDB" id="9804637at2"/>
<protein>
    <submittedName>
        <fullName evidence="2">DUF1467 family protein</fullName>
    </submittedName>
</protein>
<feature type="transmembrane region" description="Helical" evidence="1">
    <location>
        <begin position="53"/>
        <end position="76"/>
    </location>
</feature>
<dbReference type="EMBL" id="CP039690">
    <property type="protein sequence ID" value="QCI68621.1"/>
    <property type="molecule type" value="Genomic_DNA"/>
</dbReference>
<accession>A0A4D7B6K2</accession>
<organism evidence="2 3">
    <name type="scientific">Phreatobacter stygius</name>
    <dbReference type="NCBI Taxonomy" id="1940610"/>
    <lineage>
        <taxon>Bacteria</taxon>
        <taxon>Pseudomonadati</taxon>
        <taxon>Pseudomonadota</taxon>
        <taxon>Alphaproteobacteria</taxon>
        <taxon>Hyphomicrobiales</taxon>
        <taxon>Phreatobacteraceae</taxon>
        <taxon>Phreatobacter</taxon>
    </lineage>
</organism>
<name>A0A4D7B6K2_9HYPH</name>
<keyword evidence="1" id="KW-0472">Membrane</keyword>
<gene>
    <name evidence="2" type="ORF">E8M01_32955</name>
</gene>
<reference evidence="2 3" key="1">
    <citation type="submission" date="2019-04" db="EMBL/GenBank/DDBJ databases">
        <title>Phreatobacter aquaticus sp. nov.</title>
        <authorList>
            <person name="Choi A."/>
        </authorList>
    </citation>
    <scope>NUCLEOTIDE SEQUENCE [LARGE SCALE GENOMIC DNA]</scope>
    <source>
        <strain evidence="2 3">KCTC 52518</strain>
    </source>
</reference>
<evidence type="ECO:0000256" key="1">
    <source>
        <dbReference type="SAM" id="Phobius"/>
    </source>
</evidence>
<dbReference type="AlphaFoldDB" id="A0A4D7B6K2"/>
<dbReference type="Proteomes" id="UP000298781">
    <property type="component" value="Chromosome"/>
</dbReference>
<keyword evidence="3" id="KW-1185">Reference proteome</keyword>
<keyword evidence="1" id="KW-0812">Transmembrane</keyword>
<proteinExistence type="predicted"/>
<evidence type="ECO:0000313" key="2">
    <source>
        <dbReference type="EMBL" id="QCI68621.1"/>
    </source>
</evidence>
<dbReference type="InterPro" id="IPR009935">
    <property type="entry name" value="DUF1467"/>
</dbReference>